<evidence type="ECO:0000313" key="2">
    <source>
        <dbReference type="Proteomes" id="UP000469734"/>
    </source>
</evidence>
<name>A0A7X4H251_9BURK</name>
<gene>
    <name evidence="1" type="ORF">GTP56_17270</name>
</gene>
<dbReference type="Proteomes" id="UP000469734">
    <property type="component" value="Unassembled WGS sequence"/>
</dbReference>
<organism evidence="1 2">
    <name type="scientific">Duganella margarita</name>
    <dbReference type="NCBI Taxonomy" id="2692170"/>
    <lineage>
        <taxon>Bacteria</taxon>
        <taxon>Pseudomonadati</taxon>
        <taxon>Pseudomonadota</taxon>
        <taxon>Betaproteobacteria</taxon>
        <taxon>Burkholderiales</taxon>
        <taxon>Oxalobacteraceae</taxon>
        <taxon>Telluria group</taxon>
        <taxon>Duganella</taxon>
    </lineage>
</organism>
<reference evidence="1 2" key="1">
    <citation type="submission" date="2019-12" db="EMBL/GenBank/DDBJ databases">
        <title>Novel species isolated from a subtropical stream in China.</title>
        <authorList>
            <person name="Lu H."/>
        </authorList>
    </citation>
    <scope>NUCLEOTIDE SEQUENCE [LARGE SCALE GENOMIC DNA]</scope>
    <source>
        <strain evidence="1 2">FT134W</strain>
    </source>
</reference>
<sequence length="82" mass="9275">MATDKEIALQVQRLQDSGRDVPLMQLPGYIEWSERKLNEGVSEALIAHLDGLAMFLLPEDDQTVGIDEYEELLEDLIEQCGE</sequence>
<accession>A0A7X4H251</accession>
<evidence type="ECO:0000313" key="1">
    <source>
        <dbReference type="EMBL" id="MYM73938.1"/>
    </source>
</evidence>
<dbReference type="EMBL" id="WWCR01000018">
    <property type="protein sequence ID" value="MYM73938.1"/>
    <property type="molecule type" value="Genomic_DNA"/>
</dbReference>
<dbReference type="AlphaFoldDB" id="A0A7X4H251"/>
<proteinExistence type="predicted"/>
<comment type="caution">
    <text evidence="1">The sequence shown here is derived from an EMBL/GenBank/DDBJ whole genome shotgun (WGS) entry which is preliminary data.</text>
</comment>
<dbReference type="RefSeq" id="WP_161050993.1">
    <property type="nucleotide sequence ID" value="NZ_WWCR01000018.1"/>
</dbReference>
<protein>
    <submittedName>
        <fullName evidence="1">Uncharacterized protein</fullName>
    </submittedName>
</protein>